<dbReference type="AlphaFoldDB" id="A0A931I4A0"/>
<proteinExistence type="predicted"/>
<evidence type="ECO:0000313" key="1">
    <source>
        <dbReference type="EMBL" id="MBH0239219.1"/>
    </source>
</evidence>
<dbReference type="EMBL" id="JADZLT010000053">
    <property type="protein sequence ID" value="MBH0239219.1"/>
    <property type="molecule type" value="Genomic_DNA"/>
</dbReference>
<evidence type="ECO:0008006" key="3">
    <source>
        <dbReference type="Google" id="ProtNLM"/>
    </source>
</evidence>
<name>A0A931I4A0_9HYPH</name>
<sequence length="1055" mass="109339">MPVLLVVAIGALAARLSSGPIYTDLLAGRAEAALAGALGEGTRVSVGVVGFGVDDGLAPVVVLRDLRIALRDGSAVSIDTIEAGIGWATLVGRDSAVSRLVADHVLVDLAAAGPAADLPDPFLALAYFEAELLHSGIGYAEAGGLTVYGHRGDGGRLPLLENATVTLATPPPADEAAVAREPIVFQIAGSGASGPWMARMQLSPAPDGRSSRIALSADRIDIADLGRRMGDESPLLAGPVAVEVEAELDRDGRLRAAEATLTAGRIAIDGDDPTTIMEEGRLALVWRPDARRIEIRPSSVVLPDGRAMASGQIAPPAEPGGPWGFKIALATRGSEDGIAPQRGRAEIEGRYVPTDAELDIDRLVVDADGTVFNAALRLSHRSGPPVAGLSGVFRSMSVDRLKQLWPAPLQPAARSWVQEHLLGGTITDAEVDLAAAIGDPAGDTGTATLTFRFHDVAFTPFGGSPVIRKAVGSGRLEGGRFTASLESGEVDLGDGRVLAVPAATFDVPNVLLDPPDGSATIDLAGSAGSMLALWQRLPLSNGIELGVTPGDVSGEGTARVAVSMPLIGDLQQEQITYDASVALGGLASKRPIAGRRLDDGEIRITLKEAIARITGRADIDGVDAAIDMTQPLTGAAGASTVELRLGDEDRKKLGLDLTGLISGPIEVRLDSAVAADGTARQLATVDLAGAEVTLGPLGWRKARGVKGSARFTLTTTASGTRIDDFRFAARDARIEGALTLDRDGQPLSANFPVFRLAPGDRLSARVSRQDDGVISIRLAGARFDARNLIKSRIRREDAGETGVGPGGKARAVVDVEIGSVQGFGDVSLEGVNMDVELDGEQVDKLSVTADSGAGAATSASLRPEGSGRRLAVEVGDMGALLRFLDTYGRAYGGRATINGTVDRNGGLAARLDGQRWQIVGEPALSHLANAVPDNAGDAGEVVDIRRLIVDFALADGRLTLADGIVRSRTAGLTLQGDVDFRREVLQLSGSYMPAGAFDNLLGRIPILGQTLFAGGRAGLVGVTFRMSGPILEPVLSINPLSVVAPGVLRKLFELG</sequence>
<accession>A0A931I4A0</accession>
<dbReference type="Proteomes" id="UP000631694">
    <property type="component" value="Unassembled WGS sequence"/>
</dbReference>
<protein>
    <recommendedName>
        <fullName evidence="3">DUF3971 domain-containing protein</fullName>
    </recommendedName>
</protein>
<evidence type="ECO:0000313" key="2">
    <source>
        <dbReference type="Proteomes" id="UP000631694"/>
    </source>
</evidence>
<keyword evidence="2" id="KW-1185">Reference proteome</keyword>
<dbReference type="RefSeq" id="WP_197312303.1">
    <property type="nucleotide sequence ID" value="NZ_JADZLT010000053.1"/>
</dbReference>
<gene>
    <name evidence="1" type="ORF">I5731_15440</name>
</gene>
<reference evidence="1" key="1">
    <citation type="submission" date="2020-12" db="EMBL/GenBank/DDBJ databases">
        <title>Methylobrevis albus sp. nov., isolated from fresh water lack sediment.</title>
        <authorList>
            <person name="Zou Q."/>
        </authorList>
    </citation>
    <scope>NUCLEOTIDE SEQUENCE</scope>
    <source>
        <strain evidence="1">L22</strain>
    </source>
</reference>
<organism evidence="1 2">
    <name type="scientific">Methylobrevis albus</name>
    <dbReference type="NCBI Taxonomy" id="2793297"/>
    <lineage>
        <taxon>Bacteria</taxon>
        <taxon>Pseudomonadati</taxon>
        <taxon>Pseudomonadota</taxon>
        <taxon>Alphaproteobacteria</taxon>
        <taxon>Hyphomicrobiales</taxon>
        <taxon>Pleomorphomonadaceae</taxon>
        <taxon>Methylobrevis</taxon>
    </lineage>
</organism>
<comment type="caution">
    <text evidence="1">The sequence shown here is derived from an EMBL/GenBank/DDBJ whole genome shotgun (WGS) entry which is preliminary data.</text>
</comment>